<dbReference type="eggNOG" id="KOG2005">
    <property type="taxonomic scope" value="Eukaryota"/>
</dbReference>
<dbReference type="EMBL" id="DS114663">
    <property type="protein sequence ID" value="EAX86388.1"/>
    <property type="molecule type" value="Genomic_DNA"/>
</dbReference>
<keyword evidence="1" id="KW-0677">Repeat</keyword>
<name>A2G8X7_TRIV3</name>
<protein>
    <submittedName>
        <fullName evidence="3">Proteasome, putative</fullName>
    </submittedName>
</protein>
<accession>A2G8X7</accession>
<dbReference type="InParanoid" id="A2G8X7"/>
<evidence type="ECO:0000313" key="3">
    <source>
        <dbReference type="EMBL" id="EAX86388.1"/>
    </source>
</evidence>
<dbReference type="RefSeq" id="XP_001299318.1">
    <property type="nucleotide sequence ID" value="XM_001299317.1"/>
</dbReference>
<dbReference type="InterPro" id="IPR002015">
    <property type="entry name" value="Proteasome/cyclosome_rpt"/>
</dbReference>
<dbReference type="VEuPathDB" id="TrichDB:TVAGG3_0616180"/>
<keyword evidence="4" id="KW-1185">Reference proteome</keyword>
<keyword evidence="3" id="KW-0647">Proteasome</keyword>
<dbReference type="SMR" id="A2G8X7"/>
<dbReference type="Pfam" id="PF18051">
    <property type="entry name" value="RPN1_C"/>
    <property type="match status" value="1"/>
</dbReference>
<organism evidence="3 4">
    <name type="scientific">Trichomonas vaginalis (strain ATCC PRA-98 / G3)</name>
    <dbReference type="NCBI Taxonomy" id="412133"/>
    <lineage>
        <taxon>Eukaryota</taxon>
        <taxon>Metamonada</taxon>
        <taxon>Parabasalia</taxon>
        <taxon>Trichomonadida</taxon>
        <taxon>Trichomonadidae</taxon>
        <taxon>Trichomonas</taxon>
    </lineage>
</organism>
<dbReference type="Proteomes" id="UP000001542">
    <property type="component" value="Unassembled WGS sequence"/>
</dbReference>
<dbReference type="Gene3D" id="1.25.10.10">
    <property type="entry name" value="Leucine-rich Repeat Variant"/>
    <property type="match status" value="1"/>
</dbReference>
<dbReference type="OrthoDB" id="10252509at2759"/>
<dbReference type="InterPro" id="IPR041433">
    <property type="entry name" value="RPN1_C"/>
</dbReference>
<dbReference type="KEGG" id="tva:4744032"/>
<feature type="domain" description="26S proteasome non-ATPase regulatory subunit RPN1 C-terminal" evidence="2">
    <location>
        <begin position="216"/>
        <end position="267"/>
    </location>
</feature>
<dbReference type="AlphaFoldDB" id="A2G8X7"/>
<dbReference type="PANTHER" id="PTHR10943:SF1">
    <property type="entry name" value="26S PROTEASOME NON-ATPASE REGULATORY SUBUNIT 2"/>
    <property type="match status" value="1"/>
</dbReference>
<dbReference type="InterPro" id="IPR011989">
    <property type="entry name" value="ARM-like"/>
</dbReference>
<gene>
    <name evidence="3" type="ORF">TVAG_129300</name>
</gene>
<dbReference type="GO" id="GO:0000502">
    <property type="term" value="C:proteasome complex"/>
    <property type="evidence" value="ECO:0007669"/>
    <property type="project" value="UniProtKB-KW"/>
</dbReference>
<evidence type="ECO:0000259" key="2">
    <source>
        <dbReference type="Pfam" id="PF18051"/>
    </source>
</evidence>
<evidence type="ECO:0000313" key="4">
    <source>
        <dbReference type="Proteomes" id="UP000001542"/>
    </source>
</evidence>
<evidence type="ECO:0000256" key="1">
    <source>
        <dbReference type="ARBA" id="ARBA00022737"/>
    </source>
</evidence>
<dbReference type="OMA" id="DFWLACT"/>
<dbReference type="PANTHER" id="PTHR10943">
    <property type="entry name" value="26S PROTEASOME NON-ATPASE REGULATORY SUBUNIT"/>
    <property type="match status" value="1"/>
</dbReference>
<reference evidence="3" key="1">
    <citation type="submission" date="2006-10" db="EMBL/GenBank/DDBJ databases">
        <authorList>
            <person name="Amadeo P."/>
            <person name="Zhao Q."/>
            <person name="Wortman J."/>
            <person name="Fraser-Liggett C."/>
            <person name="Carlton J."/>
        </authorList>
    </citation>
    <scope>NUCLEOTIDE SEQUENCE</scope>
    <source>
        <strain evidence="3">G3</strain>
    </source>
</reference>
<dbReference type="STRING" id="5722.A2G8X7"/>
<dbReference type="VEuPathDB" id="TrichDB:TVAG_129300"/>
<reference evidence="3" key="2">
    <citation type="journal article" date="2007" name="Science">
        <title>Draft genome sequence of the sexually transmitted pathogen Trichomonas vaginalis.</title>
        <authorList>
            <person name="Carlton J.M."/>
            <person name="Hirt R.P."/>
            <person name="Silva J.C."/>
            <person name="Delcher A.L."/>
            <person name="Schatz M."/>
            <person name="Zhao Q."/>
            <person name="Wortman J.R."/>
            <person name="Bidwell S.L."/>
            <person name="Alsmark U.C.M."/>
            <person name="Besteiro S."/>
            <person name="Sicheritz-Ponten T."/>
            <person name="Noel C.J."/>
            <person name="Dacks J.B."/>
            <person name="Foster P.G."/>
            <person name="Simillion C."/>
            <person name="Van de Peer Y."/>
            <person name="Miranda-Saavedra D."/>
            <person name="Barton G.J."/>
            <person name="Westrop G.D."/>
            <person name="Mueller S."/>
            <person name="Dessi D."/>
            <person name="Fiori P.L."/>
            <person name="Ren Q."/>
            <person name="Paulsen I."/>
            <person name="Zhang H."/>
            <person name="Bastida-Corcuera F.D."/>
            <person name="Simoes-Barbosa A."/>
            <person name="Brown M.T."/>
            <person name="Hayes R.D."/>
            <person name="Mukherjee M."/>
            <person name="Okumura C.Y."/>
            <person name="Schneider R."/>
            <person name="Smith A.J."/>
            <person name="Vanacova S."/>
            <person name="Villalvazo M."/>
            <person name="Haas B.J."/>
            <person name="Pertea M."/>
            <person name="Feldblyum T.V."/>
            <person name="Utterback T.R."/>
            <person name="Shu C.L."/>
            <person name="Osoegawa K."/>
            <person name="de Jong P.J."/>
            <person name="Hrdy I."/>
            <person name="Horvathova L."/>
            <person name="Zubacova Z."/>
            <person name="Dolezal P."/>
            <person name="Malik S.B."/>
            <person name="Logsdon J.M. Jr."/>
            <person name="Henze K."/>
            <person name="Gupta A."/>
            <person name="Wang C.C."/>
            <person name="Dunne R.L."/>
            <person name="Upcroft J.A."/>
            <person name="Upcroft P."/>
            <person name="White O."/>
            <person name="Salzberg S.L."/>
            <person name="Tang P."/>
            <person name="Chiu C.-H."/>
            <person name="Lee Y.-S."/>
            <person name="Embley T.M."/>
            <person name="Coombs G.H."/>
            <person name="Mottram J.C."/>
            <person name="Tachezy J."/>
            <person name="Fraser-Liggett C.M."/>
            <person name="Johnson P.J."/>
        </authorList>
    </citation>
    <scope>NUCLEOTIDE SEQUENCE [LARGE SCALE GENOMIC DNA]</scope>
    <source>
        <strain evidence="3">G3</strain>
    </source>
</reference>
<sequence>MLRVCTGDNSISHAAAVIGIAIIALGDPIGTQMSKRMFELILQYGKPNARKMVPIAIALTSISQPLPELVDQLHRIGHDPDVNVARAACVALGLIGAGTNNTRVINTLFALELYHKNDTSVLTLLRNSVGLTHLGQGLMTLSPTYGDGLLIHQVALASLLAVAYSCMNSEELLIKKDPLLLFFIVPAIGPRFLVTLDENLEILPLQVRVGQAVDVVGQAGKPRKITGFQTLDTPVVLEAGKRAEFVDDTYEPLSPILEGFVIVRKRENKANEEKQQ</sequence>
<proteinExistence type="predicted"/>
<dbReference type="Pfam" id="PF01851">
    <property type="entry name" value="PC_rep"/>
    <property type="match status" value="1"/>
</dbReference>